<dbReference type="InterPro" id="IPR034743">
    <property type="entry name" value="RH1"/>
</dbReference>
<reference evidence="7 8" key="1">
    <citation type="journal article" date="2011" name="Proc. Natl. Acad. Sci. U.S.A.">
        <title>Genetic diversity and population structure of the endangered marsupial Sarcophilus harrisii (Tasmanian devil).</title>
        <authorList>
            <person name="Miller W."/>
            <person name="Hayes V.M."/>
            <person name="Ratan A."/>
            <person name="Petersen D.C."/>
            <person name="Wittekindt N.E."/>
            <person name="Miller J."/>
            <person name="Walenz B."/>
            <person name="Knight J."/>
            <person name="Qi J."/>
            <person name="Zhao F."/>
            <person name="Wang Q."/>
            <person name="Bedoya-Reina O.C."/>
            <person name="Katiyar N."/>
            <person name="Tomsho L.P."/>
            <person name="Kasson L.M."/>
            <person name="Hardie R.A."/>
            <person name="Woodbridge P."/>
            <person name="Tindall E.A."/>
            <person name="Bertelsen M.F."/>
            <person name="Dixon D."/>
            <person name="Pyecroft S."/>
            <person name="Helgen K.M."/>
            <person name="Lesk A.M."/>
            <person name="Pringle T.H."/>
            <person name="Patterson N."/>
            <person name="Zhang Y."/>
            <person name="Kreiss A."/>
            <person name="Woods G.M."/>
            <person name="Jones M.E."/>
            <person name="Schuster S.C."/>
        </authorList>
    </citation>
    <scope>NUCLEOTIDE SEQUENCE [LARGE SCALE GENOMIC DNA]</scope>
</reference>
<feature type="compositionally biased region" description="Acidic residues" evidence="4">
    <location>
        <begin position="423"/>
        <end position="438"/>
    </location>
</feature>
<evidence type="ECO:0000256" key="4">
    <source>
        <dbReference type="SAM" id="MobiDB-lite"/>
    </source>
</evidence>
<accession>A0A7N4NKE7</accession>
<dbReference type="GO" id="GO:0051959">
    <property type="term" value="F:dynein light intermediate chain binding"/>
    <property type="evidence" value="ECO:0007669"/>
    <property type="project" value="TreeGrafter"/>
</dbReference>
<feature type="region of interest" description="Disordered" evidence="4">
    <location>
        <begin position="185"/>
        <end position="218"/>
    </location>
</feature>
<dbReference type="PROSITE" id="PS51776">
    <property type="entry name" value="RH1"/>
    <property type="match status" value="1"/>
</dbReference>
<dbReference type="Ensembl" id="ENSSHAT00000031197.1">
    <property type="protein sequence ID" value="ENSSHAP00000024729.1"/>
    <property type="gene ID" value="ENSSHAG00000022212.1"/>
</dbReference>
<dbReference type="Gene3D" id="1.20.58.1770">
    <property type="match status" value="1"/>
</dbReference>
<dbReference type="GO" id="GO:0005764">
    <property type="term" value="C:lysosome"/>
    <property type="evidence" value="ECO:0007669"/>
    <property type="project" value="TreeGrafter"/>
</dbReference>
<feature type="compositionally biased region" description="Basic and acidic residues" evidence="4">
    <location>
        <begin position="260"/>
        <end position="271"/>
    </location>
</feature>
<protein>
    <recommendedName>
        <fullName evidence="9">Rab interacting lysosomal protein</fullName>
    </recommendedName>
</protein>
<dbReference type="AlphaFoldDB" id="A0A7N4NKE7"/>
<reference evidence="7" key="2">
    <citation type="submission" date="2025-08" db="UniProtKB">
        <authorList>
            <consortium name="Ensembl"/>
        </authorList>
    </citation>
    <scope>IDENTIFICATION</scope>
</reference>
<feature type="region of interest" description="Disordered" evidence="4">
    <location>
        <begin position="123"/>
        <end position="148"/>
    </location>
</feature>
<dbReference type="InterPro" id="IPR021563">
    <property type="entry name" value="RILP_dimer"/>
</dbReference>
<feature type="compositionally biased region" description="Basic and acidic residues" evidence="4">
    <location>
        <begin position="76"/>
        <end position="95"/>
    </location>
</feature>
<feature type="compositionally biased region" description="Basic residues" evidence="4">
    <location>
        <begin position="400"/>
        <end position="410"/>
    </location>
</feature>
<feature type="region of interest" description="Disordered" evidence="4">
    <location>
        <begin position="259"/>
        <end position="372"/>
    </location>
</feature>
<evidence type="ECO:0000259" key="6">
    <source>
        <dbReference type="PROSITE" id="PS51777"/>
    </source>
</evidence>
<dbReference type="Gene3D" id="6.10.230.10">
    <property type="match status" value="2"/>
</dbReference>
<reference evidence="7" key="3">
    <citation type="submission" date="2025-09" db="UniProtKB">
        <authorList>
            <consortium name="Ensembl"/>
        </authorList>
    </citation>
    <scope>IDENTIFICATION</scope>
</reference>
<evidence type="ECO:0000259" key="5">
    <source>
        <dbReference type="PROSITE" id="PS51776"/>
    </source>
</evidence>
<evidence type="ECO:0008006" key="9">
    <source>
        <dbReference type="Google" id="ProtNLM"/>
    </source>
</evidence>
<dbReference type="PANTHER" id="PTHR21502:SF7">
    <property type="entry name" value="RAB-INTERACTING LYSOSOMAL PROTEIN"/>
    <property type="match status" value="1"/>
</dbReference>
<keyword evidence="3" id="KW-0175">Coiled coil</keyword>
<dbReference type="GO" id="GO:0015031">
    <property type="term" value="P:protein transport"/>
    <property type="evidence" value="ECO:0007669"/>
    <property type="project" value="UniProtKB-KW"/>
</dbReference>
<feature type="compositionally biased region" description="Basic and acidic residues" evidence="4">
    <location>
        <begin position="193"/>
        <end position="218"/>
    </location>
</feature>
<feature type="compositionally biased region" description="Pro residues" evidence="4">
    <location>
        <begin position="273"/>
        <end position="321"/>
    </location>
</feature>
<feature type="domain" description="RH1" evidence="5">
    <location>
        <begin position="1"/>
        <end position="122"/>
    </location>
</feature>
<evidence type="ECO:0000313" key="8">
    <source>
        <dbReference type="Proteomes" id="UP000007648"/>
    </source>
</evidence>
<evidence type="ECO:0000256" key="3">
    <source>
        <dbReference type="ARBA" id="ARBA00023054"/>
    </source>
</evidence>
<keyword evidence="8" id="KW-1185">Reference proteome</keyword>
<evidence type="ECO:0000256" key="2">
    <source>
        <dbReference type="ARBA" id="ARBA00022927"/>
    </source>
</evidence>
<feature type="compositionally biased region" description="Pro residues" evidence="4">
    <location>
        <begin position="497"/>
        <end position="508"/>
    </location>
</feature>
<feature type="domain" description="RH2" evidence="6">
    <location>
        <begin position="211"/>
        <end position="295"/>
    </location>
</feature>
<dbReference type="GO" id="GO:0060271">
    <property type="term" value="P:cilium assembly"/>
    <property type="evidence" value="ECO:0007669"/>
    <property type="project" value="TreeGrafter"/>
</dbReference>
<dbReference type="PANTHER" id="PTHR21502">
    <property type="entry name" value="ZINC FINGER PROTEIN DZIP1"/>
    <property type="match status" value="1"/>
</dbReference>
<dbReference type="Pfam" id="PF11461">
    <property type="entry name" value="RILP"/>
    <property type="match status" value="1"/>
</dbReference>
<dbReference type="GeneTree" id="ENSGT00940000161117"/>
<feature type="region of interest" description="Disordered" evidence="4">
    <location>
        <begin position="399"/>
        <end position="508"/>
    </location>
</feature>
<dbReference type="Proteomes" id="UP000007648">
    <property type="component" value="Unassembled WGS sequence"/>
</dbReference>
<dbReference type="GO" id="GO:0031267">
    <property type="term" value="F:small GTPase binding"/>
    <property type="evidence" value="ECO:0007669"/>
    <property type="project" value="TreeGrafter"/>
</dbReference>
<dbReference type="GO" id="GO:0036064">
    <property type="term" value="C:ciliary basal body"/>
    <property type="evidence" value="ECO:0007669"/>
    <property type="project" value="TreeGrafter"/>
</dbReference>
<dbReference type="InterPro" id="IPR051241">
    <property type="entry name" value="DZIP_RILPL"/>
</dbReference>
<keyword evidence="2" id="KW-0653">Protein transport</keyword>
<organism evidence="7 8">
    <name type="scientific">Sarcophilus harrisii</name>
    <name type="common">Tasmanian devil</name>
    <name type="synonym">Sarcophilus laniarius</name>
    <dbReference type="NCBI Taxonomy" id="9305"/>
    <lineage>
        <taxon>Eukaryota</taxon>
        <taxon>Metazoa</taxon>
        <taxon>Chordata</taxon>
        <taxon>Craniata</taxon>
        <taxon>Vertebrata</taxon>
        <taxon>Euteleostomi</taxon>
        <taxon>Mammalia</taxon>
        <taxon>Metatheria</taxon>
        <taxon>Dasyuromorphia</taxon>
        <taxon>Dasyuridae</taxon>
        <taxon>Sarcophilus</taxon>
    </lineage>
</organism>
<gene>
    <name evidence="7" type="primary">RILP</name>
</gene>
<keyword evidence="1" id="KW-0813">Transport</keyword>
<dbReference type="SUPFAM" id="SSF161256">
    <property type="entry name" value="RILP dimerisation region"/>
    <property type="match status" value="1"/>
</dbReference>
<dbReference type="FunCoup" id="A0A7N4NKE7">
    <property type="interactions" value="185"/>
</dbReference>
<dbReference type="Pfam" id="PF09744">
    <property type="entry name" value="RH1"/>
    <property type="match status" value="1"/>
</dbReference>
<evidence type="ECO:0000313" key="7">
    <source>
        <dbReference type="Ensembl" id="ENSSHAP00000024729.1"/>
    </source>
</evidence>
<dbReference type="InterPro" id="IPR034744">
    <property type="entry name" value="RH2"/>
</dbReference>
<sequence>MEPSGPARPSPESVYQLAGALGTELQGLASRFGSETVARLVPHVVRALELLEGAAAGAPLELKEGEGTGGRAPRRPPPELRSENEGVRERLRDGPQDERLLLRQLKQVIDRQRDQLRAQRRELQLRGQEGEAGTGAGPSRAQRISAPPQLQEQLQRLLRVNGELRGKLAAVQVQLRAALQRAAPAQAGAAEAPEARAEAGSRAEPRGPGKADGFSREEVSQILQERNELKANVFLLQEELEYYHRWAGAGQAGLLPHPAPRKEPCAGEKRLLVPPPAPPPCGLPGPSGPPAPPPCGLPGPSGPPAPPRPAPLQPSPRPPSAPAWRSPLPAGAPSFPRHRPAARGVPGFPGPALGGPGAASPPRPPEGSGWRAGALLSPACRELLAERRVPRLLLSAMKSAVRKQRRKIKAKMLGTAEEPGSSEGEEEEEEEEDGDEETSWLPPSDVDGAGPPAPPESRIRSFFSLWYRGSPEPSAELSPTGEPPCSQGELKAEEEPPPAPPEPSGTTL</sequence>
<dbReference type="PROSITE" id="PS51777">
    <property type="entry name" value="RH2"/>
    <property type="match status" value="1"/>
</dbReference>
<dbReference type="InParanoid" id="A0A7N4NKE7"/>
<dbReference type="GO" id="GO:0046983">
    <property type="term" value="F:protein dimerization activity"/>
    <property type="evidence" value="ECO:0007669"/>
    <property type="project" value="InterPro"/>
</dbReference>
<evidence type="ECO:0000256" key="1">
    <source>
        <dbReference type="ARBA" id="ARBA00022448"/>
    </source>
</evidence>
<dbReference type="GO" id="GO:0045022">
    <property type="term" value="P:early endosome to late endosome transport"/>
    <property type="evidence" value="ECO:0007669"/>
    <property type="project" value="TreeGrafter"/>
</dbReference>
<proteinExistence type="predicted"/>
<feature type="region of interest" description="Disordered" evidence="4">
    <location>
        <begin position="59"/>
        <end position="95"/>
    </location>
</feature>
<name>A0A7N4NKE7_SARHA</name>